<sequence length="430" mass="49013">MAALISENFKFAALFFKSKDVVIFNGLIALGTVASQTAYNIFAFECPCSSKRNYLYGVAAIGVPALVFFIIGVILNQNTWDLVSECRIRKFRKLSGAAAFALLGSIVGRAVVAPVTWTVISLLRGEAYVCALSEFVDPLSLENFPSTPRGLNVMARFPCKDVPVEMLRFWGEIERQLKYESQLLGWLIVALLSVMIFLLQCLKRCCSPLGYQQEAYWSSYRVIEHSLFQRTADAYAKFQAAKSVKNFFGFVALEKEENDLMSECQDAKNIIPSLEWNRITGAIGWSILLFLILMGAVARVIKPCFNHATFLQTRYWSNYLDVEQKLFDEICVLHAREFARKCVVQFFESMQDDMLLRLPLSQALRSRKTPTEREEEEDHLHGITKKKQVDHLLQTWYECRPELDVTKMAYKSTVCISWEDSDGHIVQSDV</sequence>
<dbReference type="Pfam" id="PF14798">
    <property type="entry name" value="Ca_hom_mod"/>
    <property type="match status" value="2"/>
</dbReference>
<feature type="transmembrane region" description="Helical" evidence="9">
    <location>
        <begin position="282"/>
        <end position="301"/>
    </location>
</feature>
<evidence type="ECO:0000256" key="7">
    <source>
        <dbReference type="ARBA" id="ARBA00023136"/>
    </source>
</evidence>
<dbReference type="PANTHER" id="PTHR32261">
    <property type="entry name" value="CALCIUM HOMEOSTASIS MODULATOR PROTEIN"/>
    <property type="match status" value="1"/>
</dbReference>
<feature type="transmembrane region" description="Helical" evidence="9">
    <location>
        <begin position="54"/>
        <end position="75"/>
    </location>
</feature>
<evidence type="ECO:0000313" key="10">
    <source>
        <dbReference type="EMBL" id="KAK1791756.1"/>
    </source>
</evidence>
<evidence type="ECO:0000256" key="9">
    <source>
        <dbReference type="SAM" id="Phobius"/>
    </source>
</evidence>
<feature type="transmembrane region" description="Helical" evidence="9">
    <location>
        <begin position="21"/>
        <end position="42"/>
    </location>
</feature>
<dbReference type="PANTHER" id="PTHR32261:SF3">
    <property type="entry name" value="CALCIUM HOMEOSTASIS MODULATOR PROTEIN 2"/>
    <property type="match status" value="1"/>
</dbReference>
<evidence type="ECO:0000256" key="5">
    <source>
        <dbReference type="ARBA" id="ARBA00022989"/>
    </source>
</evidence>
<dbReference type="Proteomes" id="UP001239994">
    <property type="component" value="Unassembled WGS sequence"/>
</dbReference>
<keyword evidence="11" id="KW-1185">Reference proteome</keyword>
<dbReference type="GO" id="GO:0005261">
    <property type="term" value="F:monoatomic cation channel activity"/>
    <property type="evidence" value="ECO:0007669"/>
    <property type="project" value="TreeGrafter"/>
</dbReference>
<gene>
    <name evidence="10" type="ORF">P4O66_013733</name>
</gene>
<evidence type="ECO:0000256" key="8">
    <source>
        <dbReference type="ARBA" id="ARBA00023303"/>
    </source>
</evidence>
<feature type="transmembrane region" description="Helical" evidence="9">
    <location>
        <begin position="96"/>
        <end position="117"/>
    </location>
</feature>
<comment type="caution">
    <text evidence="10">The sequence shown here is derived from an EMBL/GenBank/DDBJ whole genome shotgun (WGS) entry which is preliminary data.</text>
</comment>
<dbReference type="AlphaFoldDB" id="A0AAD8Z5B3"/>
<reference evidence="10" key="1">
    <citation type="submission" date="2023-03" db="EMBL/GenBank/DDBJ databases">
        <title>Electrophorus voltai genome.</title>
        <authorList>
            <person name="Bian C."/>
        </authorList>
    </citation>
    <scope>NUCLEOTIDE SEQUENCE</scope>
    <source>
        <strain evidence="10">CB-2022</strain>
        <tissue evidence="10">Muscle</tissue>
    </source>
</reference>
<keyword evidence="5 9" id="KW-1133">Transmembrane helix</keyword>
<evidence type="ECO:0000256" key="3">
    <source>
        <dbReference type="ARBA" id="ARBA00022448"/>
    </source>
</evidence>
<feature type="transmembrane region" description="Helical" evidence="9">
    <location>
        <begin position="183"/>
        <end position="202"/>
    </location>
</feature>
<dbReference type="GO" id="GO:0005886">
    <property type="term" value="C:plasma membrane"/>
    <property type="evidence" value="ECO:0007669"/>
    <property type="project" value="TreeGrafter"/>
</dbReference>
<keyword evidence="3" id="KW-0813">Transport</keyword>
<evidence type="ECO:0000256" key="2">
    <source>
        <dbReference type="ARBA" id="ARBA00008497"/>
    </source>
</evidence>
<dbReference type="GO" id="GO:1904669">
    <property type="term" value="P:ATP export"/>
    <property type="evidence" value="ECO:0007669"/>
    <property type="project" value="UniProtKB-ARBA"/>
</dbReference>
<keyword evidence="4 9" id="KW-0812">Transmembrane</keyword>
<comment type="subcellular location">
    <subcellularLocation>
        <location evidence="1">Membrane</location>
        <topology evidence="1">Multi-pass membrane protein</topology>
    </subcellularLocation>
</comment>
<protein>
    <recommendedName>
        <fullName evidence="12">Calcium homeostasis modulator family member 2, tandem duplicate 2</fullName>
    </recommendedName>
</protein>
<evidence type="ECO:0000256" key="1">
    <source>
        <dbReference type="ARBA" id="ARBA00004141"/>
    </source>
</evidence>
<organism evidence="10 11">
    <name type="scientific">Electrophorus voltai</name>
    <dbReference type="NCBI Taxonomy" id="2609070"/>
    <lineage>
        <taxon>Eukaryota</taxon>
        <taxon>Metazoa</taxon>
        <taxon>Chordata</taxon>
        <taxon>Craniata</taxon>
        <taxon>Vertebrata</taxon>
        <taxon>Euteleostomi</taxon>
        <taxon>Actinopterygii</taxon>
        <taxon>Neopterygii</taxon>
        <taxon>Teleostei</taxon>
        <taxon>Ostariophysi</taxon>
        <taxon>Gymnotiformes</taxon>
        <taxon>Gymnotoidei</taxon>
        <taxon>Gymnotidae</taxon>
        <taxon>Electrophorus</taxon>
    </lineage>
</organism>
<accession>A0AAD8Z5B3</accession>
<proteinExistence type="inferred from homology"/>
<evidence type="ECO:0000313" key="11">
    <source>
        <dbReference type="Proteomes" id="UP001239994"/>
    </source>
</evidence>
<keyword evidence="6" id="KW-0406">Ion transport</keyword>
<dbReference type="InterPro" id="IPR029569">
    <property type="entry name" value="CALHM"/>
</dbReference>
<evidence type="ECO:0000256" key="4">
    <source>
        <dbReference type="ARBA" id="ARBA00022692"/>
    </source>
</evidence>
<dbReference type="EMBL" id="JAROKS010000020">
    <property type="protein sequence ID" value="KAK1791756.1"/>
    <property type="molecule type" value="Genomic_DNA"/>
</dbReference>
<name>A0AAD8Z5B3_9TELE</name>
<comment type="similarity">
    <text evidence="2">Belongs to the CALHM family.</text>
</comment>
<keyword evidence="8" id="KW-0407">Ion channel</keyword>
<evidence type="ECO:0008006" key="12">
    <source>
        <dbReference type="Google" id="ProtNLM"/>
    </source>
</evidence>
<evidence type="ECO:0000256" key="6">
    <source>
        <dbReference type="ARBA" id="ARBA00023065"/>
    </source>
</evidence>
<keyword evidence="7 9" id="KW-0472">Membrane</keyword>